<sequence length="196" mass="23028">MSAGDMIIHLILSGILIVGVYQFYFFTQRYTLREVKIINSPIDEKIPFWPWWSWIYSFLYYPAILYLNWIIQDSRQFIMIVFSYIVLLVMQMFFFIVFPVATPAHWRTLNPGKTASEKFLKFVQYFDDSSNCFPSMHVSVATLTACLAYASLGPWVFLFPLFIALSCMFTKQHYLIDLPAGALLGWFAYEIYCFII</sequence>
<feature type="transmembrane region" description="Helical" evidence="1">
    <location>
        <begin position="48"/>
        <end position="71"/>
    </location>
</feature>
<keyword evidence="1" id="KW-0472">Membrane</keyword>
<accession>A0A0G4QC65</accession>
<reference evidence="5" key="2">
    <citation type="submission" date="2015-06" db="EMBL/GenBank/DDBJ databases">
        <authorList>
            <person name="Urmite Genomes"/>
        </authorList>
    </citation>
    <scope>NUCLEOTIDE SEQUENCE [LARGE SCALE GENOMIC DNA]</scope>
    <source>
        <strain evidence="5">CSUR P1867</strain>
    </source>
</reference>
<protein>
    <submittedName>
        <fullName evidence="3">PAP2 superfamily protein</fullName>
    </submittedName>
    <submittedName>
        <fullName evidence="4">Phosphatase PAP2 family protein</fullName>
    </submittedName>
</protein>
<dbReference type="Pfam" id="PF14378">
    <property type="entry name" value="PAP2_3"/>
    <property type="match status" value="1"/>
</dbReference>
<reference evidence="3" key="1">
    <citation type="submission" date="2015-06" db="EMBL/GenBank/DDBJ databases">
        <authorList>
            <person name="Urmite Genomes Urmite Genomes"/>
        </authorList>
    </citation>
    <scope>NUCLEOTIDE SEQUENCE [LARGE SCALE GENOMIC DNA]</scope>
    <source>
        <strain evidence="3">CSUR P1867</strain>
    </source>
</reference>
<dbReference type="Proteomes" id="UP000183920">
    <property type="component" value="Unassembled WGS sequence"/>
</dbReference>
<evidence type="ECO:0000256" key="1">
    <source>
        <dbReference type="SAM" id="Phobius"/>
    </source>
</evidence>
<dbReference type="EMBL" id="CVRY01000004">
    <property type="protein sequence ID" value="CRL63159.1"/>
    <property type="molecule type" value="Genomic_DNA"/>
</dbReference>
<organism evidence="3 5">
    <name type="scientific">Proteus penneri</name>
    <dbReference type="NCBI Taxonomy" id="102862"/>
    <lineage>
        <taxon>Bacteria</taxon>
        <taxon>Pseudomonadati</taxon>
        <taxon>Pseudomonadota</taxon>
        <taxon>Gammaproteobacteria</taxon>
        <taxon>Enterobacterales</taxon>
        <taxon>Morganellaceae</taxon>
        <taxon>Proteus</taxon>
    </lineage>
</organism>
<dbReference type="Proteomes" id="UP000619976">
    <property type="component" value="Unassembled WGS sequence"/>
</dbReference>
<reference evidence="4 6" key="3">
    <citation type="submission" date="2020-12" db="EMBL/GenBank/DDBJ databases">
        <title>Enhanced detection system for hospital associated transmission using whole genome sequencing surveillance.</title>
        <authorList>
            <person name="Harrison L.H."/>
            <person name="Van Tyne D."/>
            <person name="Marsh J.W."/>
            <person name="Griffith M.P."/>
            <person name="Snyder D.J."/>
            <person name="Cooper V.S."/>
            <person name="Mustapha M."/>
        </authorList>
    </citation>
    <scope>NUCLEOTIDE SEQUENCE [LARGE SCALE GENOMIC DNA]</scope>
    <source>
        <strain evidence="4 6">PR00195</strain>
    </source>
</reference>
<gene>
    <name evidence="3" type="ORF">BN1804_02364</name>
    <name evidence="4" type="ORF">JFQ69_03725</name>
</gene>
<feature type="transmembrane region" description="Helical" evidence="1">
    <location>
        <begin position="140"/>
        <end position="162"/>
    </location>
</feature>
<name>A0A0G4QC65_9GAMM</name>
<evidence type="ECO:0000313" key="3">
    <source>
        <dbReference type="EMBL" id="CRL63159.1"/>
    </source>
</evidence>
<evidence type="ECO:0000313" key="6">
    <source>
        <dbReference type="Proteomes" id="UP000619976"/>
    </source>
</evidence>
<dbReference type="GeneID" id="76523245"/>
<evidence type="ECO:0000313" key="5">
    <source>
        <dbReference type="Proteomes" id="UP000183920"/>
    </source>
</evidence>
<feature type="transmembrane region" description="Helical" evidence="1">
    <location>
        <begin position="6"/>
        <end position="27"/>
    </location>
</feature>
<dbReference type="GO" id="GO:0016020">
    <property type="term" value="C:membrane"/>
    <property type="evidence" value="ECO:0007669"/>
    <property type="project" value="UniProtKB-SubCell"/>
</dbReference>
<keyword evidence="1" id="KW-0812">Transmembrane</keyword>
<dbReference type="InterPro" id="IPR026841">
    <property type="entry name" value="Aur1/Ipt1"/>
</dbReference>
<feature type="domain" description="Inositolphosphotransferase Aur1/Ipt1" evidence="2">
    <location>
        <begin position="43"/>
        <end position="189"/>
    </location>
</feature>
<dbReference type="InterPro" id="IPR036938">
    <property type="entry name" value="PAP2/HPO_sf"/>
</dbReference>
<dbReference type="SUPFAM" id="SSF48317">
    <property type="entry name" value="Acid phosphatase/Vanadium-dependent haloperoxidase"/>
    <property type="match status" value="1"/>
</dbReference>
<proteinExistence type="predicted"/>
<feature type="transmembrane region" description="Helical" evidence="1">
    <location>
        <begin position="77"/>
        <end position="101"/>
    </location>
</feature>
<accession>A0A379EMJ6</accession>
<evidence type="ECO:0000259" key="2">
    <source>
        <dbReference type="Pfam" id="PF14378"/>
    </source>
</evidence>
<keyword evidence="1" id="KW-1133">Transmembrane helix</keyword>
<dbReference type="RefSeq" id="WP_006533036.1">
    <property type="nucleotide sequence ID" value="NZ_CAXOKJ010000009.1"/>
</dbReference>
<dbReference type="EMBL" id="JAEKCB010000001">
    <property type="protein sequence ID" value="MBJ2116782.1"/>
    <property type="molecule type" value="Genomic_DNA"/>
</dbReference>
<keyword evidence="6" id="KW-1185">Reference proteome</keyword>
<dbReference type="AlphaFoldDB" id="A0A0G4QC65"/>
<evidence type="ECO:0000313" key="4">
    <source>
        <dbReference type="EMBL" id="MBJ2116782.1"/>
    </source>
</evidence>